<sequence>MLNDKILTKYRNFCVLLLVLPLFSFFSLSG</sequence>
<accession>A0A0E9XCM6</accession>
<reference evidence="2" key="1">
    <citation type="submission" date="2014-11" db="EMBL/GenBank/DDBJ databases">
        <authorList>
            <person name="Amaro Gonzalez C."/>
        </authorList>
    </citation>
    <scope>NUCLEOTIDE SEQUENCE</scope>
</reference>
<protein>
    <submittedName>
        <fullName evidence="2">Uncharacterized protein</fullName>
    </submittedName>
</protein>
<dbReference type="EMBL" id="GBXM01008371">
    <property type="protein sequence ID" value="JAI00207.1"/>
    <property type="molecule type" value="Transcribed_RNA"/>
</dbReference>
<dbReference type="AlphaFoldDB" id="A0A0E9XCM6"/>
<proteinExistence type="predicted"/>
<keyword evidence="1" id="KW-1133">Transmembrane helix</keyword>
<evidence type="ECO:0000313" key="2">
    <source>
        <dbReference type="EMBL" id="JAI00207.1"/>
    </source>
</evidence>
<feature type="transmembrane region" description="Helical" evidence="1">
    <location>
        <begin position="12"/>
        <end position="29"/>
    </location>
</feature>
<reference evidence="2" key="2">
    <citation type="journal article" date="2015" name="Fish Shellfish Immunol.">
        <title>Early steps in the European eel (Anguilla anguilla)-Vibrio vulnificus interaction in the gills: Role of the RtxA13 toxin.</title>
        <authorList>
            <person name="Callol A."/>
            <person name="Pajuelo D."/>
            <person name="Ebbesson L."/>
            <person name="Teles M."/>
            <person name="MacKenzie S."/>
            <person name="Amaro C."/>
        </authorList>
    </citation>
    <scope>NUCLEOTIDE SEQUENCE</scope>
</reference>
<organism evidence="2">
    <name type="scientific">Anguilla anguilla</name>
    <name type="common">European freshwater eel</name>
    <name type="synonym">Muraena anguilla</name>
    <dbReference type="NCBI Taxonomy" id="7936"/>
    <lineage>
        <taxon>Eukaryota</taxon>
        <taxon>Metazoa</taxon>
        <taxon>Chordata</taxon>
        <taxon>Craniata</taxon>
        <taxon>Vertebrata</taxon>
        <taxon>Euteleostomi</taxon>
        <taxon>Actinopterygii</taxon>
        <taxon>Neopterygii</taxon>
        <taxon>Teleostei</taxon>
        <taxon>Anguilliformes</taxon>
        <taxon>Anguillidae</taxon>
        <taxon>Anguilla</taxon>
    </lineage>
</organism>
<name>A0A0E9XCM6_ANGAN</name>
<keyword evidence="1" id="KW-0812">Transmembrane</keyword>
<evidence type="ECO:0000256" key="1">
    <source>
        <dbReference type="SAM" id="Phobius"/>
    </source>
</evidence>
<keyword evidence="1" id="KW-0472">Membrane</keyword>